<protein>
    <submittedName>
        <fullName evidence="10">ABC transporter permease</fullName>
    </submittedName>
</protein>
<dbReference type="SUPFAM" id="SSF161098">
    <property type="entry name" value="MetI-like"/>
    <property type="match status" value="1"/>
</dbReference>
<feature type="transmembrane region" description="Helical" evidence="8">
    <location>
        <begin position="178"/>
        <end position="203"/>
    </location>
</feature>
<feature type="domain" description="ABC transmembrane type-1" evidence="9">
    <location>
        <begin position="66"/>
        <end position="254"/>
    </location>
</feature>
<evidence type="ECO:0000256" key="8">
    <source>
        <dbReference type="RuleBase" id="RU363032"/>
    </source>
</evidence>
<feature type="transmembrane region" description="Helical" evidence="8">
    <location>
        <begin position="66"/>
        <end position="92"/>
    </location>
</feature>
<keyword evidence="11" id="KW-1185">Reference proteome</keyword>
<feature type="transmembrane region" description="Helical" evidence="8">
    <location>
        <begin position="136"/>
        <end position="157"/>
    </location>
</feature>
<dbReference type="PANTHER" id="PTHR43357:SF4">
    <property type="entry name" value="INNER MEMBRANE ABC TRANSPORTER PERMEASE PROTEIN YDCV"/>
    <property type="match status" value="1"/>
</dbReference>
<dbReference type="AlphaFoldDB" id="A0A5C4XHP4"/>
<keyword evidence="6 8" id="KW-1133">Transmembrane helix</keyword>
<dbReference type="GO" id="GO:0055085">
    <property type="term" value="P:transmembrane transport"/>
    <property type="evidence" value="ECO:0007669"/>
    <property type="project" value="InterPro"/>
</dbReference>
<keyword evidence="4" id="KW-0997">Cell inner membrane</keyword>
<comment type="subcellular location">
    <subcellularLocation>
        <location evidence="1">Cell inner membrane</location>
        <topology evidence="1">Multi-pass membrane protein</topology>
    </subcellularLocation>
    <subcellularLocation>
        <location evidence="8">Cell membrane</location>
        <topology evidence="8">Multi-pass membrane protein</topology>
    </subcellularLocation>
</comment>
<evidence type="ECO:0000313" key="11">
    <source>
        <dbReference type="Proteomes" id="UP000311605"/>
    </source>
</evidence>
<dbReference type="InterPro" id="IPR035906">
    <property type="entry name" value="MetI-like_sf"/>
</dbReference>
<evidence type="ECO:0000313" key="10">
    <source>
        <dbReference type="EMBL" id="TNM63055.1"/>
    </source>
</evidence>
<evidence type="ECO:0000256" key="7">
    <source>
        <dbReference type="ARBA" id="ARBA00023136"/>
    </source>
</evidence>
<sequence>MSERKDLGRAAQSAYLVVVLFLLIFPLLVLIPMSLGSSTTIAAIPQQWSLRWYDEVLGSPEWRSAFGWSMLTATAASIISTSMGYLGAAAMVRSKSRLQPLLQILILSPMMVPAVVVALATYLLSTSLGLDGGWVAISIGQSLLGLPVAALVIAASLRGIDETLLRAAVSLGARDRQVFLTVVLPMALHGILSAFGLSFLIAFDEVLIAIFLTTPSLQTLPVRIYQAVTYELTPAVAVVSVLLMAIVCAGMIIGGLYNWAMKRMVPATSQS</sequence>
<proteinExistence type="inferred from homology"/>
<dbReference type="PROSITE" id="PS50928">
    <property type="entry name" value="ABC_TM1"/>
    <property type="match status" value="1"/>
</dbReference>
<dbReference type="CDD" id="cd06261">
    <property type="entry name" value="TM_PBP2"/>
    <property type="match status" value="1"/>
</dbReference>
<dbReference type="GO" id="GO:0005886">
    <property type="term" value="C:plasma membrane"/>
    <property type="evidence" value="ECO:0007669"/>
    <property type="project" value="UniProtKB-SubCell"/>
</dbReference>
<dbReference type="RefSeq" id="WP_139677545.1">
    <property type="nucleotide sequence ID" value="NZ_VDMN01000003.1"/>
</dbReference>
<evidence type="ECO:0000259" key="9">
    <source>
        <dbReference type="PROSITE" id="PS50928"/>
    </source>
</evidence>
<keyword evidence="5 8" id="KW-0812">Transmembrane</keyword>
<reference evidence="10 11" key="1">
    <citation type="submission" date="2019-06" db="EMBL/GenBank/DDBJ databases">
        <title>The draft genome of Rhizobium smilacinae PTYR-5.</title>
        <authorList>
            <person name="Liu L."/>
            <person name="Li L."/>
            <person name="Zhang X."/>
        </authorList>
    </citation>
    <scope>NUCLEOTIDE SEQUENCE [LARGE SCALE GENOMIC DNA]</scope>
    <source>
        <strain evidence="10 11">PTYR-5</strain>
    </source>
</reference>
<dbReference type="EMBL" id="VDMN01000003">
    <property type="protein sequence ID" value="TNM63055.1"/>
    <property type="molecule type" value="Genomic_DNA"/>
</dbReference>
<keyword evidence="3" id="KW-1003">Cell membrane</keyword>
<name>A0A5C4XHP4_9HYPH</name>
<evidence type="ECO:0000256" key="5">
    <source>
        <dbReference type="ARBA" id="ARBA00022692"/>
    </source>
</evidence>
<keyword evidence="2 8" id="KW-0813">Transport</keyword>
<dbReference type="Gene3D" id="1.10.3720.10">
    <property type="entry name" value="MetI-like"/>
    <property type="match status" value="1"/>
</dbReference>
<comment type="caution">
    <text evidence="10">The sequence shown here is derived from an EMBL/GenBank/DDBJ whole genome shotgun (WGS) entry which is preliminary data.</text>
</comment>
<dbReference type="InterPro" id="IPR000515">
    <property type="entry name" value="MetI-like"/>
</dbReference>
<comment type="similarity">
    <text evidence="8">Belongs to the binding-protein-dependent transport system permease family.</text>
</comment>
<evidence type="ECO:0000256" key="4">
    <source>
        <dbReference type="ARBA" id="ARBA00022519"/>
    </source>
</evidence>
<accession>A0A5C4XHP4</accession>
<organism evidence="10 11">
    <name type="scientific">Aliirhizobium smilacinae</name>
    <dbReference type="NCBI Taxonomy" id="1395944"/>
    <lineage>
        <taxon>Bacteria</taxon>
        <taxon>Pseudomonadati</taxon>
        <taxon>Pseudomonadota</taxon>
        <taxon>Alphaproteobacteria</taxon>
        <taxon>Hyphomicrobiales</taxon>
        <taxon>Rhizobiaceae</taxon>
        <taxon>Aliirhizobium</taxon>
    </lineage>
</organism>
<gene>
    <name evidence="10" type="ORF">FHP24_17755</name>
</gene>
<evidence type="ECO:0000256" key="6">
    <source>
        <dbReference type="ARBA" id="ARBA00022989"/>
    </source>
</evidence>
<dbReference type="Proteomes" id="UP000311605">
    <property type="component" value="Unassembled WGS sequence"/>
</dbReference>
<dbReference type="PANTHER" id="PTHR43357">
    <property type="entry name" value="INNER MEMBRANE ABC TRANSPORTER PERMEASE PROTEIN YDCV"/>
    <property type="match status" value="1"/>
</dbReference>
<dbReference type="OrthoDB" id="8156137at2"/>
<evidence type="ECO:0000256" key="3">
    <source>
        <dbReference type="ARBA" id="ARBA00022475"/>
    </source>
</evidence>
<dbReference type="Pfam" id="PF00528">
    <property type="entry name" value="BPD_transp_1"/>
    <property type="match status" value="1"/>
</dbReference>
<keyword evidence="7 8" id="KW-0472">Membrane</keyword>
<feature type="transmembrane region" description="Helical" evidence="8">
    <location>
        <begin position="235"/>
        <end position="257"/>
    </location>
</feature>
<evidence type="ECO:0000256" key="2">
    <source>
        <dbReference type="ARBA" id="ARBA00022448"/>
    </source>
</evidence>
<feature type="transmembrane region" description="Helical" evidence="8">
    <location>
        <begin position="104"/>
        <end position="124"/>
    </location>
</feature>
<evidence type="ECO:0000256" key="1">
    <source>
        <dbReference type="ARBA" id="ARBA00004429"/>
    </source>
</evidence>